<keyword evidence="2" id="KW-0472">Membrane</keyword>
<gene>
    <name evidence="4" type="ORF">B0H17DRAFT_1334235</name>
</gene>
<reference evidence="4" key="1">
    <citation type="submission" date="2023-03" db="EMBL/GenBank/DDBJ databases">
        <title>Massive genome expansion in bonnet fungi (Mycena s.s.) driven by repeated elements and novel gene families across ecological guilds.</title>
        <authorList>
            <consortium name="Lawrence Berkeley National Laboratory"/>
            <person name="Harder C.B."/>
            <person name="Miyauchi S."/>
            <person name="Viragh M."/>
            <person name="Kuo A."/>
            <person name="Thoen E."/>
            <person name="Andreopoulos B."/>
            <person name="Lu D."/>
            <person name="Skrede I."/>
            <person name="Drula E."/>
            <person name="Henrissat B."/>
            <person name="Morin E."/>
            <person name="Kohler A."/>
            <person name="Barry K."/>
            <person name="LaButti K."/>
            <person name="Morin E."/>
            <person name="Salamov A."/>
            <person name="Lipzen A."/>
            <person name="Mereny Z."/>
            <person name="Hegedus B."/>
            <person name="Baldrian P."/>
            <person name="Stursova M."/>
            <person name="Weitz H."/>
            <person name="Taylor A."/>
            <person name="Grigoriev I.V."/>
            <person name="Nagy L.G."/>
            <person name="Martin F."/>
            <person name="Kauserud H."/>
        </authorList>
    </citation>
    <scope>NUCLEOTIDE SEQUENCE</scope>
    <source>
        <strain evidence="4">CBHHK067</strain>
    </source>
</reference>
<dbReference type="AlphaFoldDB" id="A0AAD7D430"/>
<feature type="region of interest" description="Disordered" evidence="1">
    <location>
        <begin position="318"/>
        <end position="348"/>
    </location>
</feature>
<evidence type="ECO:0000256" key="1">
    <source>
        <dbReference type="SAM" id="MobiDB-lite"/>
    </source>
</evidence>
<feature type="transmembrane region" description="Helical" evidence="2">
    <location>
        <begin position="42"/>
        <end position="67"/>
    </location>
</feature>
<feature type="transmembrane region" description="Helical" evidence="2">
    <location>
        <begin position="87"/>
        <end position="107"/>
    </location>
</feature>
<evidence type="ECO:0000256" key="2">
    <source>
        <dbReference type="SAM" id="Phobius"/>
    </source>
</evidence>
<keyword evidence="5" id="KW-1185">Reference proteome</keyword>
<feature type="transmembrane region" description="Helical" evidence="2">
    <location>
        <begin position="12"/>
        <end position="30"/>
    </location>
</feature>
<dbReference type="PANTHER" id="PTHR40465:SF1">
    <property type="entry name" value="DUF6534 DOMAIN-CONTAINING PROTEIN"/>
    <property type="match status" value="1"/>
</dbReference>
<feature type="transmembrane region" description="Helical" evidence="2">
    <location>
        <begin position="199"/>
        <end position="219"/>
    </location>
</feature>
<proteinExistence type="predicted"/>
<dbReference type="Proteomes" id="UP001221757">
    <property type="component" value="Unassembled WGS sequence"/>
</dbReference>
<feature type="compositionally biased region" description="Low complexity" evidence="1">
    <location>
        <begin position="322"/>
        <end position="337"/>
    </location>
</feature>
<feature type="transmembrane region" description="Helical" evidence="2">
    <location>
        <begin position="225"/>
        <end position="245"/>
    </location>
</feature>
<dbReference type="Pfam" id="PF20152">
    <property type="entry name" value="DUF6534"/>
    <property type="match status" value="1"/>
</dbReference>
<evidence type="ECO:0000313" key="4">
    <source>
        <dbReference type="EMBL" id="KAJ7677666.1"/>
    </source>
</evidence>
<comment type="caution">
    <text evidence="4">The sequence shown here is derived from an EMBL/GenBank/DDBJ whole genome shotgun (WGS) entry which is preliminary data.</text>
</comment>
<feature type="transmembrane region" description="Helical" evidence="2">
    <location>
        <begin position="158"/>
        <end position="178"/>
    </location>
</feature>
<feature type="transmembrane region" description="Helical" evidence="2">
    <location>
        <begin position="119"/>
        <end position="138"/>
    </location>
</feature>
<dbReference type="EMBL" id="JARKIE010000136">
    <property type="protein sequence ID" value="KAJ7677666.1"/>
    <property type="molecule type" value="Genomic_DNA"/>
</dbReference>
<name>A0AAD7D430_MYCRO</name>
<protein>
    <recommendedName>
        <fullName evidence="3">DUF6534 domain-containing protein</fullName>
    </recommendedName>
</protein>
<evidence type="ECO:0000259" key="3">
    <source>
        <dbReference type="Pfam" id="PF20152"/>
    </source>
</evidence>
<dbReference type="PANTHER" id="PTHR40465">
    <property type="entry name" value="CHROMOSOME 1, WHOLE GENOME SHOTGUN SEQUENCE"/>
    <property type="match status" value="1"/>
</dbReference>
<keyword evidence="2" id="KW-0812">Transmembrane</keyword>
<organism evidence="4 5">
    <name type="scientific">Mycena rosella</name>
    <name type="common">Pink bonnet</name>
    <name type="synonym">Agaricus rosellus</name>
    <dbReference type="NCBI Taxonomy" id="1033263"/>
    <lineage>
        <taxon>Eukaryota</taxon>
        <taxon>Fungi</taxon>
        <taxon>Dikarya</taxon>
        <taxon>Basidiomycota</taxon>
        <taxon>Agaricomycotina</taxon>
        <taxon>Agaricomycetes</taxon>
        <taxon>Agaricomycetidae</taxon>
        <taxon>Agaricales</taxon>
        <taxon>Marasmiineae</taxon>
        <taxon>Mycenaceae</taxon>
        <taxon>Mycena</taxon>
    </lineage>
</organism>
<feature type="domain" description="DUF6534" evidence="3">
    <location>
        <begin position="164"/>
        <end position="249"/>
    </location>
</feature>
<dbReference type="InterPro" id="IPR045339">
    <property type="entry name" value="DUF6534"/>
</dbReference>
<keyword evidence="2" id="KW-1133">Transmembrane helix</keyword>
<sequence length="348" mass="38177">MVSMDKAVGSLLLGTYFNSALLVMEILQLAHYFRHMNKNDGWMINHVVGIAAFVNLVDTFMTYHSVYLYTVTYWGNVQYLAIQNWPIVVHFVATGFVGTLVQGFMLYRFWRMTQHSITVAILGLFSLASFAGSIGTAVDTSLHPFFSQRGSAGLYVTLWLISGMVADVGIAASLVWRLHRVKTDNQPMKGLLRRLITSAISTGTSTSVIAVIAVFAYLHEPSSNVPVSVTFILGRVYSCTMLYLLNNRSQMRGEMPDGTVEVGLATTFNLGGIYINRTAVITDAVYIFPNASVVPPPETDLKDQPFAGLVDVNDLNSRRSCDSTFSTSSSVSNSSSESESRDTITNAP</sequence>
<accession>A0AAD7D430</accession>
<evidence type="ECO:0000313" key="5">
    <source>
        <dbReference type="Proteomes" id="UP001221757"/>
    </source>
</evidence>